<evidence type="ECO:0000313" key="2">
    <source>
        <dbReference type="Proteomes" id="UP000198672"/>
    </source>
</evidence>
<dbReference type="Proteomes" id="UP000198672">
    <property type="component" value="Unassembled WGS sequence"/>
</dbReference>
<organism evidence="1 2">
    <name type="scientific">Allochromatium warmingii</name>
    <name type="common">Chromatium warmingii</name>
    <dbReference type="NCBI Taxonomy" id="61595"/>
    <lineage>
        <taxon>Bacteria</taxon>
        <taxon>Pseudomonadati</taxon>
        <taxon>Pseudomonadota</taxon>
        <taxon>Gammaproteobacteria</taxon>
        <taxon>Chromatiales</taxon>
        <taxon>Chromatiaceae</taxon>
        <taxon>Allochromatium</taxon>
    </lineage>
</organism>
<dbReference type="AlphaFoldDB" id="A0A1H3IRL6"/>
<dbReference type="InterPro" id="IPR018841">
    <property type="entry name" value="DUF2442"/>
</dbReference>
<dbReference type="Pfam" id="PF10387">
    <property type="entry name" value="DUF2442"/>
    <property type="match status" value="1"/>
</dbReference>
<sequence>MKLRHIEHREAYRFALTFENGDRREVDLQDLIGQHVAVGEVQTARIDPEWGCLEFLHGRVDIEPKTLYQYAGFVEDKQAA</sequence>
<reference evidence="2" key="1">
    <citation type="submission" date="2016-10" db="EMBL/GenBank/DDBJ databases">
        <authorList>
            <person name="Varghese N."/>
            <person name="Submissions S."/>
        </authorList>
    </citation>
    <scope>NUCLEOTIDE SEQUENCE [LARGE SCALE GENOMIC DNA]</scope>
    <source>
        <strain evidence="2">DSM 173</strain>
    </source>
</reference>
<protein>
    <recommendedName>
        <fullName evidence="3">DUF2442 domain-containing protein</fullName>
    </recommendedName>
</protein>
<dbReference type="InterPro" id="IPR036782">
    <property type="entry name" value="NE0471-like_N"/>
</dbReference>
<dbReference type="OrthoDB" id="5570386at2"/>
<dbReference type="EMBL" id="FNOW01000047">
    <property type="protein sequence ID" value="SDY30380.1"/>
    <property type="molecule type" value="Genomic_DNA"/>
</dbReference>
<keyword evidence="2" id="KW-1185">Reference proteome</keyword>
<name>A0A1H3IRL6_ALLWA</name>
<proteinExistence type="predicted"/>
<gene>
    <name evidence="1" type="ORF">SAMN05421644_1475</name>
</gene>
<dbReference type="RefSeq" id="WP_091334958.1">
    <property type="nucleotide sequence ID" value="NZ_FNOW01000047.1"/>
</dbReference>
<dbReference type="Gene3D" id="3.30.2020.10">
    <property type="entry name" value="NE0471-like N-terminal domain"/>
    <property type="match status" value="1"/>
</dbReference>
<evidence type="ECO:0000313" key="1">
    <source>
        <dbReference type="EMBL" id="SDY30380.1"/>
    </source>
</evidence>
<dbReference type="SUPFAM" id="SSF143880">
    <property type="entry name" value="NE0471 N-terminal domain-like"/>
    <property type="match status" value="1"/>
</dbReference>
<evidence type="ECO:0008006" key="3">
    <source>
        <dbReference type="Google" id="ProtNLM"/>
    </source>
</evidence>
<accession>A0A1H3IRL6</accession>
<dbReference type="STRING" id="61595.SAMN05421644_1475"/>